<dbReference type="SUPFAM" id="SSF46966">
    <property type="entry name" value="Spectrin repeat"/>
    <property type="match status" value="1"/>
</dbReference>
<accession>A0A814LHY6</accession>
<evidence type="ECO:0000256" key="1">
    <source>
        <dbReference type="SAM" id="MobiDB-lite"/>
    </source>
</evidence>
<feature type="region of interest" description="Disordered" evidence="1">
    <location>
        <begin position="472"/>
        <end position="583"/>
    </location>
</feature>
<dbReference type="Gene3D" id="1.20.58.60">
    <property type="match status" value="1"/>
</dbReference>
<dbReference type="Proteomes" id="UP000663855">
    <property type="component" value="Unassembled WGS sequence"/>
</dbReference>
<proteinExistence type="predicted"/>
<name>A0A814LHY6_9BILA</name>
<sequence length="583" mass="68807">MSEELICRCKGSLTEPFTSLNDLSVHHVSYNEFEKQFGELSRWCEKIYETLTKVPSNALTRYLRQRYYEELYEQGLMRLRLFSQYSDKLTERFPDLKSNIHDKMTRINRQWNQLESRFIDYLDENFDRILQDLHNELILFEDWLSKTEEQLWIFESYRTNDISVEDFQFKLHQHTILQDEIKSRNSRVSSTIEICERLRNDYEQQAEQVPYDLASDLENRWHQTWINSVEIQCKLEERLKNLRNTTSLVLIDNEETEDEEDIIPFNSSEYEKIPLTPSNTSTDSLNSSLSYRKRSRSTLIQNPTRNSSSKLFYIERKMATSKRRMSLNLLPINLPSTFYYSLTNINDIDVQTITKKHKKTSSKLDIGYESEDENNHSDKNLQSKYHIKKSQSDSFIGQNMTDKNIFVSFTHSLPLFEHNHHLPTWWRHSITSAYDTCSNPDIDFSIEETKKQQTKTSLLMYSKKYTKYKRLKSTSEQQTLSSPSSIVKQNKSPLNPTSNSYDASAEYTDPEQSENDVDVLSSDFNSTSPVHHYQKSESKFYNRYTTTTTTTGYSSDMELETTTTPSETEDQQIQHSDEKCEKT</sequence>
<evidence type="ECO:0000313" key="3">
    <source>
        <dbReference type="Proteomes" id="UP000663855"/>
    </source>
</evidence>
<dbReference type="AlphaFoldDB" id="A0A814LHY6"/>
<comment type="caution">
    <text evidence="2">The sequence shown here is derived from an EMBL/GenBank/DDBJ whole genome shotgun (WGS) entry which is preliminary data.</text>
</comment>
<feature type="compositionally biased region" description="Polar residues" evidence="1">
    <location>
        <begin position="474"/>
        <end position="502"/>
    </location>
</feature>
<dbReference type="EMBL" id="CAJNOV010001517">
    <property type="protein sequence ID" value="CAF1064483.1"/>
    <property type="molecule type" value="Genomic_DNA"/>
</dbReference>
<feature type="compositionally biased region" description="Acidic residues" evidence="1">
    <location>
        <begin position="508"/>
        <end position="517"/>
    </location>
</feature>
<gene>
    <name evidence="2" type="ORF">CJN711_LOCUS5397</name>
</gene>
<evidence type="ECO:0000313" key="2">
    <source>
        <dbReference type="EMBL" id="CAF1064483.1"/>
    </source>
</evidence>
<protein>
    <submittedName>
        <fullName evidence="2">Uncharacterized protein</fullName>
    </submittedName>
</protein>
<reference evidence="2" key="1">
    <citation type="submission" date="2021-02" db="EMBL/GenBank/DDBJ databases">
        <authorList>
            <person name="Nowell W R."/>
        </authorList>
    </citation>
    <scope>NUCLEOTIDE SEQUENCE</scope>
</reference>
<organism evidence="2 3">
    <name type="scientific">Rotaria magnacalcarata</name>
    <dbReference type="NCBI Taxonomy" id="392030"/>
    <lineage>
        <taxon>Eukaryota</taxon>
        <taxon>Metazoa</taxon>
        <taxon>Spiralia</taxon>
        <taxon>Gnathifera</taxon>
        <taxon>Rotifera</taxon>
        <taxon>Eurotatoria</taxon>
        <taxon>Bdelloidea</taxon>
        <taxon>Philodinida</taxon>
        <taxon>Philodinidae</taxon>
        <taxon>Rotaria</taxon>
    </lineage>
</organism>